<evidence type="ECO:0000256" key="3">
    <source>
        <dbReference type="ARBA" id="ARBA00040296"/>
    </source>
</evidence>
<dbReference type="GO" id="GO:0005634">
    <property type="term" value="C:nucleus"/>
    <property type="evidence" value="ECO:0007669"/>
    <property type="project" value="TreeGrafter"/>
</dbReference>
<evidence type="ECO:0000256" key="1">
    <source>
        <dbReference type="ARBA" id="ARBA00006328"/>
    </source>
</evidence>
<dbReference type="Pfam" id="PF05368">
    <property type="entry name" value="NmrA"/>
    <property type="match status" value="1"/>
</dbReference>
<proteinExistence type="inferred from homology"/>
<accession>A0A812B2V7</accession>
<dbReference type="PANTHER" id="PTHR42748:SF7">
    <property type="entry name" value="NMRA LIKE REDOX SENSOR 1-RELATED"/>
    <property type="match status" value="1"/>
</dbReference>
<dbReference type="AlphaFoldDB" id="A0A812B2V7"/>
<comment type="caution">
    <text evidence="5">The sequence shown here is derived from an EMBL/GenBank/DDBJ whole genome shotgun (WGS) entry which is preliminary data.</text>
</comment>
<dbReference type="InterPro" id="IPR036291">
    <property type="entry name" value="NAD(P)-bd_dom_sf"/>
</dbReference>
<comment type="similarity">
    <text evidence="1">Belongs to the NmrA-type oxidoreductase family.</text>
</comment>
<dbReference type="InterPro" id="IPR051164">
    <property type="entry name" value="NmrA-like_oxidored"/>
</dbReference>
<dbReference type="EMBL" id="CAHIKZ030000306">
    <property type="protein sequence ID" value="CAE1167762.1"/>
    <property type="molecule type" value="Genomic_DNA"/>
</dbReference>
<gene>
    <name evidence="5" type="ORF">SPHA_9581</name>
</gene>
<feature type="domain" description="NmrA-like" evidence="4">
    <location>
        <begin position="3"/>
        <end position="162"/>
    </location>
</feature>
<dbReference type="SUPFAM" id="SSF51735">
    <property type="entry name" value="NAD(P)-binding Rossmann-fold domains"/>
    <property type="match status" value="1"/>
</dbReference>
<keyword evidence="6" id="KW-1185">Reference proteome</keyword>
<dbReference type="Proteomes" id="UP000597762">
    <property type="component" value="Unassembled WGS sequence"/>
</dbReference>
<dbReference type="InterPro" id="IPR008030">
    <property type="entry name" value="NmrA-like"/>
</dbReference>
<sequence length="174" mass="20155">MVAKATIEEYMKNLALPLTCVIVPVCYEDFTKSYKPIRSPSTGIYESFIPMGLTPLDMISREDVGHIVAKIFQKRPKMLHKIISMSGDKLTMKQVADCLTNSLRPIEFKHKQITPNEFSKIHALDSASDVASMFSFLLRVDQRHWTETTRNIYPHVRSFQEWVTSNQNMLRRIF</sequence>
<keyword evidence="2" id="KW-0521">NADP</keyword>
<name>A0A812B2V7_ACAPH</name>
<organism evidence="5 6">
    <name type="scientific">Acanthosepion pharaonis</name>
    <name type="common">Pharaoh cuttlefish</name>
    <name type="synonym">Sepia pharaonis</name>
    <dbReference type="NCBI Taxonomy" id="158019"/>
    <lineage>
        <taxon>Eukaryota</taxon>
        <taxon>Metazoa</taxon>
        <taxon>Spiralia</taxon>
        <taxon>Lophotrochozoa</taxon>
        <taxon>Mollusca</taxon>
        <taxon>Cephalopoda</taxon>
        <taxon>Coleoidea</taxon>
        <taxon>Decapodiformes</taxon>
        <taxon>Sepiida</taxon>
        <taxon>Sepiina</taxon>
        <taxon>Sepiidae</taxon>
        <taxon>Acanthosepion</taxon>
    </lineage>
</organism>
<evidence type="ECO:0000256" key="2">
    <source>
        <dbReference type="ARBA" id="ARBA00022857"/>
    </source>
</evidence>
<evidence type="ECO:0000313" key="5">
    <source>
        <dbReference type="EMBL" id="CAE1167762.1"/>
    </source>
</evidence>
<evidence type="ECO:0000313" key="6">
    <source>
        <dbReference type="Proteomes" id="UP000597762"/>
    </source>
</evidence>
<protein>
    <recommendedName>
        <fullName evidence="3">NmrA-like family domain-containing protein 1</fullName>
    </recommendedName>
</protein>
<reference evidence="5" key="1">
    <citation type="submission" date="2021-01" db="EMBL/GenBank/DDBJ databases">
        <authorList>
            <person name="Li R."/>
            <person name="Bekaert M."/>
        </authorList>
    </citation>
    <scope>NUCLEOTIDE SEQUENCE</scope>
    <source>
        <strain evidence="5">Farmed</strain>
    </source>
</reference>
<dbReference type="PANTHER" id="PTHR42748">
    <property type="entry name" value="NITROGEN METABOLITE REPRESSION PROTEIN NMRA FAMILY MEMBER"/>
    <property type="match status" value="1"/>
</dbReference>
<evidence type="ECO:0000259" key="4">
    <source>
        <dbReference type="Pfam" id="PF05368"/>
    </source>
</evidence>
<dbReference type="OrthoDB" id="300709at2759"/>
<dbReference type="Gene3D" id="3.40.50.720">
    <property type="entry name" value="NAD(P)-binding Rossmann-like Domain"/>
    <property type="match status" value="1"/>
</dbReference>